<organism evidence="1">
    <name type="scientific">marine sediment metagenome</name>
    <dbReference type="NCBI Taxonomy" id="412755"/>
    <lineage>
        <taxon>unclassified sequences</taxon>
        <taxon>metagenomes</taxon>
        <taxon>ecological metagenomes</taxon>
    </lineage>
</organism>
<dbReference type="AlphaFoldDB" id="X1JGJ1"/>
<feature type="non-terminal residue" evidence="1">
    <location>
        <position position="34"/>
    </location>
</feature>
<dbReference type="EMBL" id="BARU01045417">
    <property type="protein sequence ID" value="GAH93107.1"/>
    <property type="molecule type" value="Genomic_DNA"/>
</dbReference>
<evidence type="ECO:0000313" key="1">
    <source>
        <dbReference type="EMBL" id="GAH93107.1"/>
    </source>
</evidence>
<reference evidence="1" key="1">
    <citation type="journal article" date="2014" name="Front. Microbiol.">
        <title>High frequency of phylogenetically diverse reductive dehalogenase-homologous genes in deep subseafloor sedimentary metagenomes.</title>
        <authorList>
            <person name="Kawai M."/>
            <person name="Futagami T."/>
            <person name="Toyoda A."/>
            <person name="Takaki Y."/>
            <person name="Nishi S."/>
            <person name="Hori S."/>
            <person name="Arai W."/>
            <person name="Tsubouchi T."/>
            <person name="Morono Y."/>
            <person name="Uchiyama I."/>
            <person name="Ito T."/>
            <person name="Fujiyama A."/>
            <person name="Inagaki F."/>
            <person name="Takami H."/>
        </authorList>
    </citation>
    <scope>NUCLEOTIDE SEQUENCE</scope>
    <source>
        <strain evidence="1">Expedition CK06-06</strain>
    </source>
</reference>
<name>X1JGJ1_9ZZZZ</name>
<accession>X1JGJ1</accession>
<proteinExistence type="predicted"/>
<comment type="caution">
    <text evidence="1">The sequence shown here is derived from an EMBL/GenBank/DDBJ whole genome shotgun (WGS) entry which is preliminary data.</text>
</comment>
<protein>
    <submittedName>
        <fullName evidence="1">Uncharacterized protein</fullName>
    </submittedName>
</protein>
<sequence>MGIYTSPLISISPEDLYIDPIILPVSGMQDQVNY</sequence>
<gene>
    <name evidence="1" type="ORF">S03H2_68919</name>
</gene>